<dbReference type="AlphaFoldDB" id="A0A318RIM9"/>
<feature type="domain" description="Conserved hypothetical protein CHP02391" evidence="1">
    <location>
        <begin position="3"/>
        <end position="49"/>
    </location>
</feature>
<reference evidence="2 3" key="1">
    <citation type="submission" date="2018-06" db="EMBL/GenBank/DDBJ databases">
        <title>Genomic Encyclopedia of Type Strains, Phase IV (KMG-IV): sequencing the most valuable type-strain genomes for metagenomic binning, comparative biology and taxonomic classification.</title>
        <authorList>
            <person name="Goeker M."/>
        </authorList>
    </citation>
    <scope>NUCLEOTIDE SEQUENCE [LARGE SCALE GENOMIC DNA]</scope>
    <source>
        <strain evidence="2 3">DSM 45521</strain>
    </source>
</reference>
<evidence type="ECO:0000259" key="1">
    <source>
        <dbReference type="Pfam" id="PF09509"/>
    </source>
</evidence>
<sequence>MLRGVRFFGCGCFGAIRNPLGHLPNDEIELDEQTALEQLAALSLFARWVDQADLEETTSTR</sequence>
<keyword evidence="3" id="KW-1185">Reference proteome</keyword>
<proteinExistence type="predicted"/>
<dbReference type="EMBL" id="QJSP01000011">
    <property type="protein sequence ID" value="PYE14990.1"/>
    <property type="molecule type" value="Genomic_DNA"/>
</dbReference>
<organism evidence="2 3">
    <name type="scientific">Williamsia limnetica</name>
    <dbReference type="NCBI Taxonomy" id="882452"/>
    <lineage>
        <taxon>Bacteria</taxon>
        <taxon>Bacillati</taxon>
        <taxon>Actinomycetota</taxon>
        <taxon>Actinomycetes</taxon>
        <taxon>Mycobacteriales</taxon>
        <taxon>Nocardiaceae</taxon>
        <taxon>Williamsia</taxon>
    </lineage>
</organism>
<name>A0A318RIM9_WILLI</name>
<dbReference type="Proteomes" id="UP000247591">
    <property type="component" value="Unassembled WGS sequence"/>
</dbReference>
<evidence type="ECO:0000313" key="3">
    <source>
        <dbReference type="Proteomes" id="UP000247591"/>
    </source>
</evidence>
<protein>
    <submittedName>
        <fullName evidence="2">Uncharacterized protein Ymh</fullName>
    </submittedName>
</protein>
<accession>A0A318RIM9</accession>
<gene>
    <name evidence="2" type="ORF">DFR67_11165</name>
</gene>
<dbReference type="Pfam" id="PF09509">
    <property type="entry name" value="Hypoth_Ymh"/>
    <property type="match status" value="1"/>
</dbReference>
<dbReference type="InterPro" id="IPR012654">
    <property type="entry name" value="CHP02391"/>
</dbReference>
<comment type="caution">
    <text evidence="2">The sequence shown here is derived from an EMBL/GenBank/DDBJ whole genome shotgun (WGS) entry which is preliminary data.</text>
</comment>
<evidence type="ECO:0000313" key="2">
    <source>
        <dbReference type="EMBL" id="PYE14990.1"/>
    </source>
</evidence>